<protein>
    <recommendedName>
        <fullName evidence="3">Nuclease HARBI1</fullName>
    </recommendedName>
</protein>
<organism evidence="1 2">
    <name type="scientific">Aquatica leii</name>
    <dbReference type="NCBI Taxonomy" id="1421715"/>
    <lineage>
        <taxon>Eukaryota</taxon>
        <taxon>Metazoa</taxon>
        <taxon>Ecdysozoa</taxon>
        <taxon>Arthropoda</taxon>
        <taxon>Hexapoda</taxon>
        <taxon>Insecta</taxon>
        <taxon>Pterygota</taxon>
        <taxon>Neoptera</taxon>
        <taxon>Endopterygota</taxon>
        <taxon>Coleoptera</taxon>
        <taxon>Polyphaga</taxon>
        <taxon>Elateriformia</taxon>
        <taxon>Elateroidea</taxon>
        <taxon>Lampyridae</taxon>
        <taxon>Luciolinae</taxon>
        <taxon>Aquatica</taxon>
    </lineage>
</organism>
<dbReference type="Proteomes" id="UP001353858">
    <property type="component" value="Unassembled WGS sequence"/>
</dbReference>
<gene>
    <name evidence="1" type="ORF">RN001_003338</name>
</gene>
<reference evidence="2" key="1">
    <citation type="submission" date="2023-01" db="EMBL/GenBank/DDBJ databases">
        <title>Key to firefly adult light organ development and bioluminescence: homeobox transcription factors regulate luciferase expression and transportation to peroxisome.</title>
        <authorList>
            <person name="Fu X."/>
        </authorList>
    </citation>
    <scope>NUCLEOTIDE SEQUENCE [LARGE SCALE GENOMIC DNA]</scope>
</reference>
<dbReference type="EMBL" id="JARPUR010000001">
    <property type="protein sequence ID" value="KAK4887067.1"/>
    <property type="molecule type" value="Genomic_DNA"/>
</dbReference>
<dbReference type="AlphaFoldDB" id="A0AAN7PI61"/>
<proteinExistence type="predicted"/>
<evidence type="ECO:0000313" key="2">
    <source>
        <dbReference type="Proteomes" id="UP001353858"/>
    </source>
</evidence>
<sequence>MDAENIGFILLLDAIEEVEAVEEEVILREPRRFFQRNDAFTLGDIQFIKMFRLTNEMVRNIQTKVLVALKFYAGGSYQMDVESIINLAVSQPSVSRYVREVTTTLNNPQIMNQWVKFPNTIEDLQSIRRE</sequence>
<evidence type="ECO:0008006" key="3">
    <source>
        <dbReference type="Google" id="ProtNLM"/>
    </source>
</evidence>
<comment type="caution">
    <text evidence="1">The sequence shown here is derived from an EMBL/GenBank/DDBJ whole genome shotgun (WGS) entry which is preliminary data.</text>
</comment>
<name>A0AAN7PI61_9COLE</name>
<accession>A0AAN7PI61</accession>
<keyword evidence="2" id="KW-1185">Reference proteome</keyword>
<evidence type="ECO:0000313" key="1">
    <source>
        <dbReference type="EMBL" id="KAK4887067.1"/>
    </source>
</evidence>